<reference evidence="3 4" key="1">
    <citation type="submission" date="2021-01" db="EMBL/GenBank/DDBJ databases">
        <title>Complete genome sequence of Erwinia rhapontici MAFF 311153.</title>
        <authorList>
            <person name="Morohoshi T."/>
            <person name="Someya N."/>
        </authorList>
    </citation>
    <scope>NUCLEOTIDE SEQUENCE [LARGE SCALE GENOMIC DNA]</scope>
    <source>
        <strain evidence="3 4">MAFF 311153</strain>
    </source>
</reference>
<dbReference type="SMART" id="SM01012">
    <property type="entry name" value="ANTAR"/>
    <property type="match status" value="1"/>
</dbReference>
<dbReference type="InterPro" id="IPR049021">
    <property type="entry name" value="AmiR_N"/>
</dbReference>
<evidence type="ECO:0000259" key="2">
    <source>
        <dbReference type="PROSITE" id="PS50921"/>
    </source>
</evidence>
<dbReference type="InterPro" id="IPR008327">
    <property type="entry name" value="Sig_transdc_resp-reg_antiterm"/>
</dbReference>
<evidence type="ECO:0000313" key="3">
    <source>
        <dbReference type="EMBL" id="BCQ33422.1"/>
    </source>
</evidence>
<proteinExistence type="predicted"/>
<gene>
    <name evidence="3" type="ORF">ERHA53_07650</name>
</gene>
<name>A0ABM7MWX0_ERWRD</name>
<dbReference type="Proteomes" id="UP000677515">
    <property type="component" value="Chromosome"/>
</dbReference>
<dbReference type="InterPro" id="IPR036388">
    <property type="entry name" value="WH-like_DNA-bd_sf"/>
</dbReference>
<dbReference type="EMBL" id="AP024329">
    <property type="protein sequence ID" value="BCQ33422.1"/>
    <property type="molecule type" value="Genomic_DNA"/>
</dbReference>
<protein>
    <recommendedName>
        <fullName evidence="2">ANTAR domain-containing protein</fullName>
    </recommendedName>
</protein>
<dbReference type="Gene3D" id="1.10.10.10">
    <property type="entry name" value="Winged helix-like DNA-binding domain superfamily/Winged helix DNA-binding domain"/>
    <property type="match status" value="1"/>
</dbReference>
<sequence length="200" mass="22114">MGTDTTLGGLNGLKVCMVHPANREIDAVAGQLVALGCTMLHCWPLAQPMPQADVVVVRIDCRYRPALLALSQALREREVPLIALVNYQDLAALALMLELSPQASIAEPLNPFALAAQLNACAQVAQQLRHLKQELTQSQRRLFLHTKLSRAKLLLMSERHLDEGSAHRLLRSEAMNRRCTLEQVADRIIDDSLNLTRQAG</sequence>
<feature type="domain" description="ANTAR" evidence="2">
    <location>
        <begin position="128"/>
        <end position="189"/>
    </location>
</feature>
<dbReference type="Gene3D" id="3.40.50.2300">
    <property type="match status" value="1"/>
</dbReference>
<dbReference type="RefSeq" id="WP_167863869.1">
    <property type="nucleotide sequence ID" value="NZ_AP024329.1"/>
</dbReference>
<dbReference type="PROSITE" id="PS50921">
    <property type="entry name" value="ANTAR"/>
    <property type="match status" value="1"/>
</dbReference>
<keyword evidence="4" id="KW-1185">Reference proteome</keyword>
<evidence type="ECO:0000313" key="4">
    <source>
        <dbReference type="Proteomes" id="UP000677515"/>
    </source>
</evidence>
<dbReference type="InterPro" id="IPR011006">
    <property type="entry name" value="CheY-like_superfamily"/>
</dbReference>
<dbReference type="InterPro" id="IPR005561">
    <property type="entry name" value="ANTAR"/>
</dbReference>
<dbReference type="Pfam" id="PF03861">
    <property type="entry name" value="ANTAR"/>
    <property type="match status" value="1"/>
</dbReference>
<dbReference type="PIRSF" id="PIRSF036382">
    <property type="entry name" value="RR_antiterm"/>
    <property type="match status" value="1"/>
</dbReference>
<organism evidence="3 4">
    <name type="scientific">Erwinia rhapontici</name>
    <name type="common">Pectobacterium rhapontici</name>
    <dbReference type="NCBI Taxonomy" id="55212"/>
    <lineage>
        <taxon>Bacteria</taxon>
        <taxon>Pseudomonadati</taxon>
        <taxon>Pseudomonadota</taxon>
        <taxon>Gammaproteobacteria</taxon>
        <taxon>Enterobacterales</taxon>
        <taxon>Erwiniaceae</taxon>
        <taxon>Erwinia</taxon>
    </lineage>
</organism>
<dbReference type="SUPFAM" id="SSF52172">
    <property type="entry name" value="CheY-like"/>
    <property type="match status" value="1"/>
</dbReference>
<evidence type="ECO:0000256" key="1">
    <source>
        <dbReference type="SAM" id="Coils"/>
    </source>
</evidence>
<dbReference type="Pfam" id="PF21332">
    <property type="entry name" value="AmiR_N"/>
    <property type="match status" value="1"/>
</dbReference>
<keyword evidence="1" id="KW-0175">Coiled coil</keyword>
<accession>A0ABM7MWX0</accession>
<feature type="coiled-coil region" evidence="1">
    <location>
        <begin position="114"/>
        <end position="141"/>
    </location>
</feature>